<keyword evidence="1" id="KW-1133">Transmembrane helix</keyword>
<dbReference type="GO" id="GO:0005886">
    <property type="term" value="C:plasma membrane"/>
    <property type="evidence" value="ECO:0007669"/>
    <property type="project" value="UniProtKB-SubCell"/>
</dbReference>
<proteinExistence type="inferred from homology"/>
<accession>A0A368HHE3</accession>
<dbReference type="GO" id="GO:0030244">
    <property type="term" value="P:cellulose biosynthetic process"/>
    <property type="evidence" value="ECO:0007669"/>
    <property type="project" value="UniProtKB-KW"/>
</dbReference>
<dbReference type="UniPathway" id="UPA00694"/>
<keyword evidence="1" id="KW-0973">c-di-GMP</keyword>
<protein>
    <recommendedName>
        <fullName evidence="1">Cyclic di-GMP-binding protein</fullName>
    </recommendedName>
    <alternativeName>
        <fullName evidence="1">Cellulose synthase regulatory subunit</fullName>
    </alternativeName>
</protein>
<comment type="similarity">
    <text evidence="1">Belongs to the AcsB/BcsB family.</text>
</comment>
<name>A0A368HHE3_9GAMM</name>
<evidence type="ECO:0000313" key="2">
    <source>
        <dbReference type="EMBL" id="RCN58792.1"/>
    </source>
</evidence>
<comment type="subcellular location">
    <subcellularLocation>
        <location evidence="1">Cell inner membrane</location>
    </subcellularLocation>
</comment>
<dbReference type="AlphaFoldDB" id="A0A368HHE3"/>
<keyword evidence="1" id="KW-0997">Cell inner membrane</keyword>
<dbReference type="GO" id="GO:0006011">
    <property type="term" value="P:UDP-alpha-D-glucose metabolic process"/>
    <property type="evidence" value="ECO:0007669"/>
    <property type="project" value="InterPro"/>
</dbReference>
<dbReference type="Pfam" id="PF03170">
    <property type="entry name" value="BcsB"/>
    <property type="match status" value="1"/>
</dbReference>
<sequence length="713" mass="77661">MTEVTIEVPIRAQGPSHRAGRWLAGMLSLLLAWGGVRAAYAAGAVRHGGAVMVNAPLSSLVGGKKTVMLRPGQDAANVYWRVASHHEARDATLEIHYLVSPNTPKGSQLAVAVNGKIMGAIVVHAHLPRGRFTLRLGRRAWGHGRYDIRITEMPGAAPVATPTQSGNMWAQIDYSASQLRYRSYFIPWRHLNFGALRAVLAGSSHHSMMKLDMALYGAVTPTLMTASQEAVAGLALRSRAHLQVRVAEGAKSSPLVRGARSAVSVVLGPAARLPAFALPATPIAGPTVLLVRNPMRPADALLVFTGEDGAQVLRAARAFALTRMVLPLGHEWIITGSRAISRTHRGSRGVAYPGERISLRKLVGRNAHLGVPRAVIPIRFWMPGGLFASRQSNMRLWLTMAAKPRTLSGHRPVITVTANHHWISEWTLTPGVARYQTTIPFSALVAGRNRVSFHISGGKAALFPGSVLRLPNTQRYAVLPDLALWRRTGFPLAVDGLGQHLSVWYAARRPADWSAGLTLFARLVQASRSPLPGAVATFTMPVRGNALAVGTLTSLGRHWLAASPIRLGSRGMVREAAGARGHGHAWAGASRLGAGRYLLESRTPYRHGVMVTLLANHVAWLPAAASRLVMPENWRILRGDLAWEKASGRYASTRIGHRFVYGRRKTGWFWVFVFSMRPWLWVAAASGVILFAAVLVWMHALRKRAQWRAEEAR</sequence>
<dbReference type="Proteomes" id="UP000253250">
    <property type="component" value="Unassembled WGS sequence"/>
</dbReference>
<keyword evidence="1" id="KW-0135">Cellulose biosynthesis</keyword>
<comment type="caution">
    <text evidence="2">The sequence shown here is derived from an EMBL/GenBank/DDBJ whole genome shotgun (WGS) entry which is preliminary data.</text>
</comment>
<dbReference type="RefSeq" id="WP_114282303.1">
    <property type="nucleotide sequence ID" value="NZ_PSYR01000001.1"/>
</dbReference>
<organism evidence="2 3">
    <name type="scientific">Acidiferrobacter thiooxydans</name>
    <dbReference type="NCBI Taxonomy" id="163359"/>
    <lineage>
        <taxon>Bacteria</taxon>
        <taxon>Pseudomonadati</taxon>
        <taxon>Pseudomonadota</taxon>
        <taxon>Gammaproteobacteria</taxon>
        <taxon>Acidiferrobacterales</taxon>
        <taxon>Acidiferrobacteraceae</taxon>
        <taxon>Acidiferrobacter</taxon>
    </lineage>
</organism>
<feature type="transmembrane region" description="Helical" evidence="1">
    <location>
        <begin position="679"/>
        <end position="698"/>
    </location>
</feature>
<reference evidence="2 3" key="1">
    <citation type="submission" date="2018-02" db="EMBL/GenBank/DDBJ databases">
        <title>Insights into the biology of acidophilic members of the Acidiferrobacteraceae family derived from comparative genomic analyses.</title>
        <authorList>
            <person name="Issotta F."/>
            <person name="Thyssen C."/>
            <person name="Mena C."/>
            <person name="Moya A."/>
            <person name="Bellenberg S."/>
            <person name="Sproer C."/>
            <person name="Covarrubias P.C."/>
            <person name="Sand W."/>
            <person name="Quatrini R."/>
            <person name="Vera M."/>
        </authorList>
    </citation>
    <scope>NUCLEOTIDE SEQUENCE [LARGE SCALE GENOMIC DNA]</scope>
    <source>
        <strain evidence="3">m-1</strain>
    </source>
</reference>
<keyword evidence="1" id="KW-0472">Membrane</keyword>
<comment type="subunit">
    <text evidence="1">Tightly associated with the cellulose synthase catalytic subunit.</text>
</comment>
<evidence type="ECO:0000313" key="3">
    <source>
        <dbReference type="Proteomes" id="UP000253250"/>
    </source>
</evidence>
<keyword evidence="1" id="KW-0812">Transmembrane</keyword>
<dbReference type="EMBL" id="PSYR01000001">
    <property type="protein sequence ID" value="RCN58792.1"/>
    <property type="molecule type" value="Genomic_DNA"/>
</dbReference>
<gene>
    <name evidence="2" type="ORF">C4900_03255</name>
</gene>
<evidence type="ECO:0000256" key="1">
    <source>
        <dbReference type="RuleBase" id="RU365021"/>
    </source>
</evidence>
<comment type="function">
    <text evidence="1">Binds the cellulose synthase activator, bis-(3'-5') cyclic diguanylic acid (c-di-GMP).</text>
</comment>
<dbReference type="Gene3D" id="2.60.120.260">
    <property type="entry name" value="Galactose-binding domain-like"/>
    <property type="match status" value="2"/>
</dbReference>
<dbReference type="InterPro" id="IPR018513">
    <property type="entry name" value="Cell_synthase_bac"/>
</dbReference>
<keyword evidence="1" id="KW-1003">Cell membrane</keyword>
<dbReference type="OrthoDB" id="5297925at2"/>
<keyword evidence="3" id="KW-1185">Reference proteome</keyword>
<comment type="pathway">
    <text evidence="1">Glycan metabolism; bacterial cellulose biosynthesis.</text>
</comment>